<reference evidence="1" key="1">
    <citation type="journal article" date="2014" name="Int. J. Syst. Evol. Microbiol.">
        <title>Complete genome sequence of Corynebacterium casei LMG S-19264T (=DSM 44701T), isolated from a smear-ripened cheese.</title>
        <authorList>
            <consortium name="US DOE Joint Genome Institute (JGI-PGF)"/>
            <person name="Walter F."/>
            <person name="Albersmeier A."/>
            <person name="Kalinowski J."/>
            <person name="Ruckert C."/>
        </authorList>
    </citation>
    <scope>NUCLEOTIDE SEQUENCE</scope>
    <source>
        <strain evidence="1">JCM 13306</strain>
    </source>
</reference>
<gene>
    <name evidence="1" type="ORF">GCM10009090_17930</name>
</gene>
<evidence type="ECO:0000313" key="1">
    <source>
        <dbReference type="EMBL" id="GHH53080.1"/>
    </source>
</evidence>
<sequence length="63" mass="7201">MTKADTIRLLYSERCSISEIAAAVGWRESAVQNFLRHGLIRSRLQRVFVGWRGMPISHVVMSL</sequence>
<dbReference type="AlphaFoldDB" id="A0A919KI19"/>
<dbReference type="RefSeq" id="WP_434029168.1">
    <property type="nucleotide sequence ID" value="NZ_BNBA01000011.1"/>
</dbReference>
<organism evidence="1 2">
    <name type="scientific">Xanthomonas boreopolis</name>
    <dbReference type="NCBI Taxonomy" id="86183"/>
    <lineage>
        <taxon>Bacteria</taxon>
        <taxon>Pseudomonadati</taxon>
        <taxon>Pseudomonadota</taxon>
        <taxon>Gammaproteobacteria</taxon>
        <taxon>Lysobacterales</taxon>
        <taxon>Lysobacteraceae</taxon>
        <taxon>Xanthomonas</taxon>
    </lineage>
</organism>
<evidence type="ECO:0000313" key="2">
    <source>
        <dbReference type="Proteomes" id="UP000623958"/>
    </source>
</evidence>
<dbReference type="EMBL" id="BNBA01000011">
    <property type="protein sequence ID" value="GHH53080.1"/>
    <property type="molecule type" value="Genomic_DNA"/>
</dbReference>
<keyword evidence="2" id="KW-1185">Reference proteome</keyword>
<comment type="caution">
    <text evidence="1">The sequence shown here is derived from an EMBL/GenBank/DDBJ whole genome shotgun (WGS) entry which is preliminary data.</text>
</comment>
<reference evidence="1" key="2">
    <citation type="submission" date="2020-09" db="EMBL/GenBank/DDBJ databases">
        <authorList>
            <person name="Sun Q."/>
            <person name="Ohkuma M."/>
        </authorList>
    </citation>
    <scope>NUCLEOTIDE SEQUENCE</scope>
    <source>
        <strain evidence="1">JCM 13306</strain>
    </source>
</reference>
<protein>
    <submittedName>
        <fullName evidence="1">Uncharacterized protein</fullName>
    </submittedName>
</protein>
<proteinExistence type="predicted"/>
<accession>A0A919KI19</accession>
<dbReference type="Proteomes" id="UP000623958">
    <property type="component" value="Unassembled WGS sequence"/>
</dbReference>
<name>A0A919KI19_9XANT</name>